<name>A0A5C4V0F7_9ACTN</name>
<protein>
    <submittedName>
        <fullName evidence="3">DUF1707 domain-containing protein</fullName>
    </submittedName>
</protein>
<accession>A0A5C4V0F7</accession>
<keyword evidence="4" id="KW-1185">Reference proteome</keyword>
<evidence type="ECO:0000313" key="4">
    <source>
        <dbReference type="Proteomes" id="UP000311713"/>
    </source>
</evidence>
<dbReference type="AlphaFoldDB" id="A0A5C4V0F7"/>
<dbReference type="EMBL" id="VDGT01000011">
    <property type="protein sequence ID" value="TNM29093.1"/>
    <property type="molecule type" value="Genomic_DNA"/>
</dbReference>
<dbReference type="PANTHER" id="PTHR40763:SF5">
    <property type="entry name" value="MEMBRANE PROTEIN"/>
    <property type="match status" value="1"/>
</dbReference>
<dbReference type="InterPro" id="IPR012551">
    <property type="entry name" value="DUF1707_SHOCT-like"/>
</dbReference>
<sequence length="222" mass="23681">MDLRGDPRGTENAAPTLGGHQTADPRAALRASHSDREAVAERLREAAGDGRLDLEELEERLEAAFSAKTYGELAPLTADLPGPHLRQPPPMGPQPPPDSGEPLLLKGGLHGVERVGRWLVPPKIVVKAGLGGAKLDFTRTRLPLGETEVEVHGDMGGVTLIVPDGWRVDTTGVDPAIGGLRDRTSDEAPEGAPTLWLTGTCGMAGTTVRHPNRWERRRLSSS</sequence>
<evidence type="ECO:0000259" key="2">
    <source>
        <dbReference type="Pfam" id="PF08044"/>
    </source>
</evidence>
<feature type="region of interest" description="Disordered" evidence="1">
    <location>
        <begin position="75"/>
        <end position="101"/>
    </location>
</feature>
<evidence type="ECO:0000256" key="1">
    <source>
        <dbReference type="SAM" id="MobiDB-lite"/>
    </source>
</evidence>
<feature type="compositionally biased region" description="Basic and acidic residues" evidence="1">
    <location>
        <begin position="32"/>
        <end position="41"/>
    </location>
</feature>
<dbReference type="RefSeq" id="WP_139645857.1">
    <property type="nucleotide sequence ID" value="NZ_BAAAZS010000005.1"/>
</dbReference>
<feature type="region of interest" description="Disordered" evidence="1">
    <location>
        <begin position="1"/>
        <end position="41"/>
    </location>
</feature>
<dbReference type="OrthoDB" id="4772576at2"/>
<reference evidence="3 4" key="1">
    <citation type="submission" date="2019-06" db="EMBL/GenBank/DDBJ databases">
        <title>Draft genome of Streptomyces sedi sp. JCM16909.</title>
        <authorList>
            <person name="Klykleung N."/>
            <person name="Tanasupawat S."/>
            <person name="Kudo T."/>
            <person name="Yuki M."/>
            <person name="Ohkuma M."/>
        </authorList>
    </citation>
    <scope>NUCLEOTIDE SEQUENCE [LARGE SCALE GENOMIC DNA]</scope>
    <source>
        <strain evidence="3 4">JCM 16909</strain>
    </source>
</reference>
<dbReference type="PANTHER" id="PTHR40763">
    <property type="entry name" value="MEMBRANE PROTEIN-RELATED"/>
    <property type="match status" value="1"/>
</dbReference>
<evidence type="ECO:0000313" key="3">
    <source>
        <dbReference type="EMBL" id="TNM29093.1"/>
    </source>
</evidence>
<proteinExistence type="predicted"/>
<comment type="caution">
    <text evidence="3">The sequence shown here is derived from an EMBL/GenBank/DDBJ whole genome shotgun (WGS) entry which is preliminary data.</text>
</comment>
<feature type="domain" description="DUF1707" evidence="2">
    <location>
        <begin position="29"/>
        <end position="81"/>
    </location>
</feature>
<dbReference type="Pfam" id="PF08044">
    <property type="entry name" value="DUF1707"/>
    <property type="match status" value="1"/>
</dbReference>
<organism evidence="3 4">
    <name type="scientific">Streptomyces sedi</name>
    <dbReference type="NCBI Taxonomy" id="555059"/>
    <lineage>
        <taxon>Bacteria</taxon>
        <taxon>Bacillati</taxon>
        <taxon>Actinomycetota</taxon>
        <taxon>Actinomycetes</taxon>
        <taxon>Kitasatosporales</taxon>
        <taxon>Streptomycetaceae</taxon>
        <taxon>Streptomyces</taxon>
    </lineage>
</organism>
<gene>
    <name evidence="3" type="ORF">FH715_16200</name>
</gene>
<feature type="compositionally biased region" description="Pro residues" evidence="1">
    <location>
        <begin position="86"/>
        <end position="99"/>
    </location>
</feature>
<dbReference type="Proteomes" id="UP000311713">
    <property type="component" value="Unassembled WGS sequence"/>
</dbReference>